<protein>
    <submittedName>
        <fullName evidence="2">NADH dehydrogenase subunit 4L</fullName>
    </submittedName>
</protein>
<feature type="transmembrane region" description="Helical" evidence="1">
    <location>
        <begin position="6"/>
        <end position="23"/>
    </location>
</feature>
<proteinExistence type="predicted"/>
<keyword evidence="1" id="KW-0472">Membrane</keyword>
<keyword evidence="2" id="KW-0496">Mitochondrion</keyword>
<keyword evidence="1" id="KW-0812">Transmembrane</keyword>
<accession>A0A1S5R157</accession>
<dbReference type="EMBL" id="KT626607">
    <property type="protein sequence ID" value="ANA11069.1"/>
    <property type="molecule type" value="Genomic_DNA"/>
</dbReference>
<organism evidence="2">
    <name type="scientific">Arion ater rufus</name>
    <dbReference type="NCBI Taxonomy" id="2751870"/>
    <lineage>
        <taxon>Eukaryota</taxon>
        <taxon>Metazoa</taxon>
        <taxon>Spiralia</taxon>
        <taxon>Lophotrochozoa</taxon>
        <taxon>Mollusca</taxon>
        <taxon>Gastropoda</taxon>
        <taxon>Heterobranchia</taxon>
        <taxon>Euthyneura</taxon>
        <taxon>Panpulmonata</taxon>
        <taxon>Eupulmonata</taxon>
        <taxon>Stylommatophora</taxon>
        <taxon>Helicina</taxon>
        <taxon>Arionoidea</taxon>
        <taxon>Arionidae</taxon>
        <taxon>Arion</taxon>
    </lineage>
</organism>
<feature type="transmembrane region" description="Helical" evidence="1">
    <location>
        <begin position="30"/>
        <end position="50"/>
    </location>
</feature>
<feature type="transmembrane region" description="Helical" evidence="1">
    <location>
        <begin position="56"/>
        <end position="80"/>
    </location>
</feature>
<dbReference type="AlphaFoldDB" id="A0A1S5R157"/>
<evidence type="ECO:0000256" key="1">
    <source>
        <dbReference type="SAM" id="Phobius"/>
    </source>
</evidence>
<geneLocation type="mitochondrion" evidence="2"/>
<sequence>MTFEFLFLIFIMCLMLSMLHSNMKTLMLLMLLELVVLSSLVFMLNLTFVSNENMTFYFLVFLTVAACEAALGLSVMVTMIRMSGSDYFNFMVSYCKNYVN</sequence>
<evidence type="ECO:0000313" key="2">
    <source>
        <dbReference type="EMBL" id="ANA11069.1"/>
    </source>
</evidence>
<dbReference type="Gene3D" id="1.10.287.3510">
    <property type="match status" value="1"/>
</dbReference>
<gene>
    <name evidence="2" type="primary">ND4L</name>
</gene>
<keyword evidence="1" id="KW-1133">Transmembrane helix</keyword>
<reference evidence="2" key="1">
    <citation type="journal article" date="2016" name="BMC Evol. Biol.">
        <title>Positive selection on panpulmonate mitogenomes provide new clues on adaptations to terrestrial life.</title>
        <authorList>
            <person name="Romero P.E."/>
            <person name="Weigand A.M."/>
            <person name="Pfenninger M."/>
        </authorList>
    </citation>
    <scope>NUCLEOTIDE SEQUENCE</scope>
</reference>
<name>A0A1S5R157_9EUPU</name>